<dbReference type="Proteomes" id="UP000244496">
    <property type="component" value="Chromosome"/>
</dbReference>
<dbReference type="InterPro" id="IPR010992">
    <property type="entry name" value="IHF-like_DNA-bd_dom_sf"/>
</dbReference>
<reference evidence="4 5" key="1">
    <citation type="submission" date="2018-04" db="EMBL/GenBank/DDBJ databases">
        <title>Genome sequencing of Gemmobacter.</title>
        <authorList>
            <person name="Yi H."/>
            <person name="Baek M.-G."/>
        </authorList>
    </citation>
    <scope>NUCLEOTIDE SEQUENCE [LARGE SCALE GENOMIC DNA]</scope>
    <source>
        <strain evidence="4 5">HYN0069</strain>
    </source>
</reference>
<dbReference type="GO" id="GO:0030527">
    <property type="term" value="F:structural constituent of chromatin"/>
    <property type="evidence" value="ECO:0007669"/>
    <property type="project" value="InterPro"/>
</dbReference>
<proteinExistence type="inferred from homology"/>
<keyword evidence="2 4" id="KW-0238">DNA-binding</keyword>
<dbReference type="SUPFAM" id="SSF47729">
    <property type="entry name" value="IHF-like DNA-binding proteins"/>
    <property type="match status" value="1"/>
</dbReference>
<evidence type="ECO:0000256" key="2">
    <source>
        <dbReference type="ARBA" id="ARBA00023125"/>
    </source>
</evidence>
<feature type="compositionally biased region" description="Basic and acidic residues" evidence="3">
    <location>
        <begin position="89"/>
        <end position="103"/>
    </location>
</feature>
<dbReference type="AlphaFoldDB" id="A0A2S0UR41"/>
<evidence type="ECO:0000313" key="4">
    <source>
        <dbReference type="EMBL" id="AWB50273.1"/>
    </source>
</evidence>
<dbReference type="Gene3D" id="4.10.520.10">
    <property type="entry name" value="IHF-like DNA-binding proteins"/>
    <property type="match status" value="1"/>
</dbReference>
<dbReference type="EMBL" id="CP028918">
    <property type="protein sequence ID" value="AWB50273.1"/>
    <property type="molecule type" value="Genomic_DNA"/>
</dbReference>
<sequence>MAAVIAAGTDAETAGPVMGLKKKELIERVAEAVGGKKKDVKEIVEATLAALGEALQKGEALHLPPFGHAKVSRSKGEGKDSSMTVKLRGAGEKVAPRPKKEALAEAGEDS</sequence>
<evidence type="ECO:0000256" key="3">
    <source>
        <dbReference type="SAM" id="MobiDB-lite"/>
    </source>
</evidence>
<dbReference type="Pfam" id="PF00216">
    <property type="entry name" value="Bac_DNA_binding"/>
    <property type="match status" value="1"/>
</dbReference>
<name>A0A2S0UR41_9RHOB</name>
<organism evidence="4 5">
    <name type="scientific">Paragemmobacter aquarius</name>
    <dbReference type="NCBI Taxonomy" id="2169400"/>
    <lineage>
        <taxon>Bacteria</taxon>
        <taxon>Pseudomonadati</taxon>
        <taxon>Pseudomonadota</taxon>
        <taxon>Alphaproteobacteria</taxon>
        <taxon>Rhodobacterales</taxon>
        <taxon>Paracoccaceae</taxon>
        <taxon>Paragemmobacter</taxon>
    </lineage>
</organism>
<accession>A0A2S0UR41</accession>
<comment type="similarity">
    <text evidence="1">Belongs to the bacterial histone-like protein family.</text>
</comment>
<dbReference type="OrthoDB" id="7873474at2"/>
<feature type="region of interest" description="Disordered" evidence="3">
    <location>
        <begin position="66"/>
        <end position="110"/>
    </location>
</feature>
<keyword evidence="5" id="KW-1185">Reference proteome</keyword>
<evidence type="ECO:0000313" key="5">
    <source>
        <dbReference type="Proteomes" id="UP000244496"/>
    </source>
</evidence>
<dbReference type="InterPro" id="IPR000119">
    <property type="entry name" value="Hist_DNA-bd"/>
</dbReference>
<protein>
    <submittedName>
        <fullName evidence="4">DNA-binding protein</fullName>
    </submittedName>
</protein>
<gene>
    <name evidence="4" type="ORF">HYN69_07630</name>
</gene>
<dbReference type="KEGG" id="geh:HYN69_07630"/>
<dbReference type="GO" id="GO:0003677">
    <property type="term" value="F:DNA binding"/>
    <property type="evidence" value="ECO:0007669"/>
    <property type="project" value="UniProtKB-KW"/>
</dbReference>
<evidence type="ECO:0000256" key="1">
    <source>
        <dbReference type="ARBA" id="ARBA00010529"/>
    </source>
</evidence>